<evidence type="ECO:0000256" key="1">
    <source>
        <dbReference type="SAM" id="Phobius"/>
    </source>
</evidence>
<proteinExistence type="predicted"/>
<sequence length="166" mass="17521">MKQNVILCGGSATKGFTLIELLITLTVASLVIATAWPLWGGLTGEAILREQGFRATQLIRKLEEAAAAGLGNSQHGIKLMNNQLILFRGSNYASRIIAYDQVLDMGVNGLAVSWQLTGSGSVDEVIFSKGTGVPSRSGQIVITDADNFKATIDINSIGLVEVSSAL</sequence>
<keyword evidence="1" id="KW-0472">Membrane</keyword>
<evidence type="ECO:0000313" key="3">
    <source>
        <dbReference type="Proteomes" id="UP000228533"/>
    </source>
</evidence>
<feature type="transmembrane region" description="Helical" evidence="1">
    <location>
        <begin position="21"/>
        <end position="39"/>
    </location>
</feature>
<protein>
    <recommendedName>
        <fullName evidence="4">General secretion pathway GspH domain-containing protein</fullName>
    </recommendedName>
</protein>
<dbReference type="Pfam" id="PF07963">
    <property type="entry name" value="N_methyl"/>
    <property type="match status" value="1"/>
</dbReference>
<dbReference type="PROSITE" id="PS00409">
    <property type="entry name" value="PROKAR_NTER_METHYL"/>
    <property type="match status" value="1"/>
</dbReference>
<keyword evidence="1" id="KW-0812">Transmembrane</keyword>
<reference evidence="3" key="1">
    <citation type="submission" date="2017-09" db="EMBL/GenBank/DDBJ databases">
        <title>Depth-based differentiation of microbial function through sediment-hosted aquifers and enrichment of novel symbionts in the deep terrestrial subsurface.</title>
        <authorList>
            <person name="Probst A.J."/>
            <person name="Ladd B."/>
            <person name="Jarett J.K."/>
            <person name="Geller-Mcgrath D.E."/>
            <person name="Sieber C.M.K."/>
            <person name="Emerson J.B."/>
            <person name="Anantharaman K."/>
            <person name="Thomas B.C."/>
            <person name="Malmstrom R."/>
            <person name="Stieglmeier M."/>
            <person name="Klingl A."/>
            <person name="Woyke T."/>
            <person name="Ryan C.M."/>
            <person name="Banfield J.F."/>
        </authorList>
    </citation>
    <scope>NUCLEOTIDE SEQUENCE [LARGE SCALE GENOMIC DNA]</scope>
</reference>
<dbReference type="Proteomes" id="UP000228533">
    <property type="component" value="Unassembled WGS sequence"/>
</dbReference>
<dbReference type="InterPro" id="IPR045584">
    <property type="entry name" value="Pilin-like"/>
</dbReference>
<dbReference type="InterPro" id="IPR012902">
    <property type="entry name" value="N_methyl_site"/>
</dbReference>
<gene>
    <name evidence="2" type="ORF">COT94_03530</name>
</gene>
<keyword evidence="1" id="KW-1133">Transmembrane helix</keyword>
<dbReference type="EMBL" id="PFAM01000021">
    <property type="protein sequence ID" value="PIT95891.1"/>
    <property type="molecule type" value="Genomic_DNA"/>
</dbReference>
<dbReference type="NCBIfam" id="TIGR02532">
    <property type="entry name" value="IV_pilin_GFxxxE"/>
    <property type="match status" value="1"/>
</dbReference>
<evidence type="ECO:0008006" key="4">
    <source>
        <dbReference type="Google" id="ProtNLM"/>
    </source>
</evidence>
<accession>A0A2M6WT22</accession>
<dbReference type="SUPFAM" id="SSF54523">
    <property type="entry name" value="Pili subunits"/>
    <property type="match status" value="1"/>
</dbReference>
<organism evidence="2 3">
    <name type="scientific">Candidatus Falkowbacteria bacterium CG10_big_fil_rev_8_21_14_0_10_37_14</name>
    <dbReference type="NCBI Taxonomy" id="1974561"/>
    <lineage>
        <taxon>Bacteria</taxon>
        <taxon>Candidatus Falkowiibacteriota</taxon>
    </lineage>
</organism>
<comment type="caution">
    <text evidence="2">The sequence shown here is derived from an EMBL/GenBank/DDBJ whole genome shotgun (WGS) entry which is preliminary data.</text>
</comment>
<evidence type="ECO:0000313" key="2">
    <source>
        <dbReference type="EMBL" id="PIT95891.1"/>
    </source>
</evidence>
<dbReference type="AlphaFoldDB" id="A0A2M6WT22"/>
<name>A0A2M6WT22_9BACT</name>